<comment type="subcellular location">
    <subcellularLocation>
        <location evidence="1">Nucleus</location>
    </subcellularLocation>
</comment>
<evidence type="ECO:0000256" key="2">
    <source>
        <dbReference type="ARBA" id="ARBA00008044"/>
    </source>
</evidence>
<dbReference type="GO" id="GO:0000445">
    <property type="term" value="C:THO complex part of transcription export complex"/>
    <property type="evidence" value="ECO:0007669"/>
    <property type="project" value="TreeGrafter"/>
</dbReference>
<feature type="region of interest" description="Disordered" evidence="4">
    <location>
        <begin position="1"/>
        <end position="29"/>
    </location>
</feature>
<evidence type="ECO:0000256" key="4">
    <source>
        <dbReference type="SAM" id="MobiDB-lite"/>
    </source>
</evidence>
<evidence type="ECO:0000256" key="3">
    <source>
        <dbReference type="ARBA" id="ARBA00023242"/>
    </source>
</evidence>
<gene>
    <name evidence="5" type="ORF">CRG98_028944</name>
</gene>
<dbReference type="PANTHER" id="PTHR13375:SF3">
    <property type="entry name" value="THO COMPLEX SUBUNIT 5 HOMOLOG"/>
    <property type="match status" value="1"/>
</dbReference>
<dbReference type="Proteomes" id="UP000233551">
    <property type="component" value="Unassembled WGS sequence"/>
</dbReference>
<evidence type="ECO:0000256" key="1">
    <source>
        <dbReference type="ARBA" id="ARBA00004123"/>
    </source>
</evidence>
<sequence length="267" mass="29989">MPAVEMEQLREPTEAGAYGSTDNTKDQLESVTEDGELPSLALVASVAKDVKLTPWGPSFGNSKQLRLMSKSISPITKAKSLSFKKQDDELEILLEADSDIDEPAVTEQEVASAVQVRKLAEDAWVEYGAREYRLILTRKLRTDERDVKLEAKIKISMEYPLRPPLFSLSLDSADVQWYNEPRAMEAEVNLHMLKMVPLEHENYVLAHQIHCLAMLFDHYLDGASSSSGKRDSTSIVDVGLCKPVTGSLLGRSYRGRDRRNIISWKHV</sequence>
<keyword evidence="3" id="KW-0539">Nucleus</keyword>
<evidence type="ECO:0000313" key="5">
    <source>
        <dbReference type="EMBL" id="PKI50632.1"/>
    </source>
</evidence>
<dbReference type="GO" id="GO:0003729">
    <property type="term" value="F:mRNA binding"/>
    <property type="evidence" value="ECO:0007669"/>
    <property type="project" value="TreeGrafter"/>
</dbReference>
<organism evidence="5 6">
    <name type="scientific">Punica granatum</name>
    <name type="common">Pomegranate</name>
    <dbReference type="NCBI Taxonomy" id="22663"/>
    <lineage>
        <taxon>Eukaryota</taxon>
        <taxon>Viridiplantae</taxon>
        <taxon>Streptophyta</taxon>
        <taxon>Embryophyta</taxon>
        <taxon>Tracheophyta</taxon>
        <taxon>Spermatophyta</taxon>
        <taxon>Magnoliopsida</taxon>
        <taxon>eudicotyledons</taxon>
        <taxon>Gunneridae</taxon>
        <taxon>Pentapetalae</taxon>
        <taxon>rosids</taxon>
        <taxon>malvids</taxon>
        <taxon>Myrtales</taxon>
        <taxon>Lythraceae</taxon>
        <taxon>Punica</taxon>
    </lineage>
</organism>
<proteinExistence type="inferred from homology"/>
<dbReference type="GO" id="GO:0006406">
    <property type="term" value="P:mRNA export from nucleus"/>
    <property type="evidence" value="ECO:0007669"/>
    <property type="project" value="TreeGrafter"/>
</dbReference>
<comment type="caution">
    <text evidence="5">The sequence shown here is derived from an EMBL/GenBank/DDBJ whole genome shotgun (WGS) entry which is preliminary data.</text>
</comment>
<evidence type="ECO:0000313" key="6">
    <source>
        <dbReference type="Proteomes" id="UP000233551"/>
    </source>
</evidence>
<protein>
    <submittedName>
        <fullName evidence="5">Uncharacterized protein</fullName>
    </submittedName>
</protein>
<reference evidence="5 6" key="1">
    <citation type="submission" date="2017-11" db="EMBL/GenBank/DDBJ databases">
        <title>De-novo sequencing of pomegranate (Punica granatum L.) genome.</title>
        <authorList>
            <person name="Akparov Z."/>
            <person name="Amiraslanov A."/>
            <person name="Hajiyeva S."/>
            <person name="Abbasov M."/>
            <person name="Kaur K."/>
            <person name="Hamwieh A."/>
            <person name="Solovyev V."/>
            <person name="Salamov A."/>
            <person name="Braich B."/>
            <person name="Kosarev P."/>
            <person name="Mahmoud A."/>
            <person name="Hajiyev E."/>
            <person name="Babayeva S."/>
            <person name="Izzatullayeva V."/>
            <person name="Mammadov A."/>
            <person name="Mammadov A."/>
            <person name="Sharifova S."/>
            <person name="Ojaghi J."/>
            <person name="Eynullazada K."/>
            <person name="Bayramov B."/>
            <person name="Abdulazimova A."/>
            <person name="Shahmuradov I."/>
        </authorList>
    </citation>
    <scope>NUCLEOTIDE SEQUENCE [LARGE SCALE GENOMIC DNA]</scope>
    <source>
        <strain evidence="6">cv. AG2017</strain>
        <tissue evidence="5">Leaf</tissue>
    </source>
</reference>
<dbReference type="EMBL" id="PGOL01002090">
    <property type="protein sequence ID" value="PKI50632.1"/>
    <property type="molecule type" value="Genomic_DNA"/>
</dbReference>
<dbReference type="STRING" id="22663.A0A2I0J333"/>
<comment type="similarity">
    <text evidence="2">Belongs to the THOC5 family.</text>
</comment>
<accession>A0A2I0J333</accession>
<name>A0A2I0J333_PUNGR</name>
<dbReference type="PANTHER" id="PTHR13375">
    <property type="entry name" value="FMS INTERACTING PROTEIN"/>
    <property type="match status" value="1"/>
</dbReference>
<dbReference type="AlphaFoldDB" id="A0A2I0J333"/>
<dbReference type="InterPro" id="IPR019163">
    <property type="entry name" value="THO_Thoc5"/>
</dbReference>
<keyword evidence="6" id="KW-1185">Reference proteome</keyword>